<proteinExistence type="predicted"/>
<evidence type="ECO:0000313" key="1">
    <source>
        <dbReference type="EMBL" id="ACK66622.1"/>
    </source>
</evidence>
<dbReference type="Proteomes" id="UP000008204">
    <property type="component" value="Chromosome"/>
</dbReference>
<keyword evidence="2" id="KW-1185">Reference proteome</keyword>
<dbReference type="KEGG" id="cyp:PCC8801_2618"/>
<dbReference type="AlphaFoldDB" id="B7K4W6"/>
<dbReference type="STRING" id="41431.PCC8801_2618"/>
<reference evidence="2" key="1">
    <citation type="journal article" date="2011" name="MBio">
        <title>Novel metabolic attributes of the genus Cyanothece, comprising a group of unicellular nitrogen-fixing Cyanobacteria.</title>
        <authorList>
            <person name="Bandyopadhyay A."/>
            <person name="Elvitigala T."/>
            <person name="Welsh E."/>
            <person name="Stockel J."/>
            <person name="Liberton M."/>
            <person name="Min H."/>
            <person name="Sherman L.A."/>
            <person name="Pakrasi H.B."/>
        </authorList>
    </citation>
    <scope>NUCLEOTIDE SEQUENCE [LARGE SCALE GENOMIC DNA]</scope>
    <source>
        <strain evidence="2">PCC 8801</strain>
    </source>
</reference>
<dbReference type="eggNOG" id="ENOG503310P">
    <property type="taxonomic scope" value="Bacteria"/>
</dbReference>
<organism evidence="1 2">
    <name type="scientific">Rippkaea orientalis (strain PCC 8801 / RF-1)</name>
    <name type="common">Cyanothece sp. (strain PCC 8801)</name>
    <dbReference type="NCBI Taxonomy" id="41431"/>
    <lineage>
        <taxon>Bacteria</taxon>
        <taxon>Bacillati</taxon>
        <taxon>Cyanobacteriota</taxon>
        <taxon>Cyanophyceae</taxon>
        <taxon>Oscillatoriophycideae</taxon>
        <taxon>Chroococcales</taxon>
        <taxon>Aphanothecaceae</taxon>
        <taxon>Rippkaea</taxon>
        <taxon>Rippkaea orientalis</taxon>
    </lineage>
</organism>
<evidence type="ECO:0000313" key="2">
    <source>
        <dbReference type="Proteomes" id="UP000008204"/>
    </source>
</evidence>
<sequence>MTLENFLCLLKGLENDDQLIDLCRKKILHGIPYIFQGREDEYYNFRNKISQEFDIDFHEVFITGSAKLGFSPRKRKEFDYDSDIDVAIVSLKLYDKILDIIYNYQMELRRSRTAITERELTMYHQFLEYTAMGWIRPDKLPISFKVHQLKNNWFEFFKSISYGQSEVGNYKVSAGVFKTYKHLEQYIVSDFKQLKNELEV</sequence>
<dbReference type="EMBL" id="CP001287">
    <property type="protein sequence ID" value="ACK66622.1"/>
    <property type="molecule type" value="Genomic_DNA"/>
</dbReference>
<dbReference type="OrthoDB" id="7058235at2"/>
<protein>
    <submittedName>
        <fullName evidence="1">Uncharacterized protein</fullName>
    </submittedName>
</protein>
<name>B7K4W6_RIPO1</name>
<accession>B7K4W6</accession>
<gene>
    <name evidence="1" type="ordered locus">PCC8801_2618</name>
</gene>
<dbReference type="HOGENOM" id="CLU_117114_0_0_3"/>
<dbReference type="RefSeq" id="WP_012595889.1">
    <property type="nucleotide sequence ID" value="NC_011726.1"/>
</dbReference>